<evidence type="ECO:0000313" key="1">
    <source>
        <dbReference type="EMBL" id="XDJ48276.1"/>
    </source>
</evidence>
<accession>A0AB39D2H8</accession>
<evidence type="ECO:0008006" key="2">
    <source>
        <dbReference type="Google" id="ProtNLM"/>
    </source>
</evidence>
<organism evidence="1">
    <name type="scientific">Castellaniella ginsengisoli</name>
    <dbReference type="NCBI Taxonomy" id="546114"/>
    <lineage>
        <taxon>Bacteria</taxon>
        <taxon>Pseudomonadati</taxon>
        <taxon>Pseudomonadota</taxon>
        <taxon>Betaproteobacteria</taxon>
        <taxon>Burkholderiales</taxon>
        <taxon>Alcaligenaceae</taxon>
        <taxon>Castellaniella</taxon>
    </lineage>
</organism>
<dbReference type="AlphaFoldDB" id="A0AB39D2H8"/>
<dbReference type="EMBL" id="CP158254">
    <property type="protein sequence ID" value="XDJ48276.1"/>
    <property type="molecule type" value="Genomic_DNA"/>
</dbReference>
<name>A0AB39D2H8_9BURK</name>
<gene>
    <name evidence="1" type="ORF">ABRZ04_04235</name>
</gene>
<dbReference type="RefSeq" id="WP_368640428.1">
    <property type="nucleotide sequence ID" value="NZ_CP158254.1"/>
</dbReference>
<reference evidence="1" key="1">
    <citation type="submission" date="2024-05" db="EMBL/GenBank/DDBJ databases">
        <authorList>
            <person name="Luo Y.-C."/>
            <person name="Nicholds J."/>
            <person name="Mortimer T."/>
            <person name="Maboni G."/>
        </authorList>
    </citation>
    <scope>NUCLEOTIDE SEQUENCE</scope>
    <source>
        <strain evidence="1">151836</strain>
    </source>
</reference>
<sequence>MNACTRCGSFAINPAWHGRDDSDLDLCDVCYWRGRAERRLSILLDISMIRPGHPGCGDLSREQRVWADFEAEIQRAAKEE</sequence>
<proteinExistence type="predicted"/>
<protein>
    <recommendedName>
        <fullName evidence="2">GATA-type domain-containing protein</fullName>
    </recommendedName>
</protein>